<evidence type="ECO:0000256" key="1">
    <source>
        <dbReference type="ARBA" id="ARBA00004141"/>
    </source>
</evidence>
<dbReference type="Gene3D" id="1.20.1730.10">
    <property type="entry name" value="Sodium/glucose cotransporter"/>
    <property type="match status" value="1"/>
</dbReference>
<keyword evidence="3" id="KW-0813">Transport</keyword>
<dbReference type="Proteomes" id="UP000694888">
    <property type="component" value="Unplaced"/>
</dbReference>
<keyword evidence="5 7" id="KW-1133">Transmembrane helix</keyword>
<feature type="transmembrane region" description="Helical" evidence="7">
    <location>
        <begin position="134"/>
        <end position="161"/>
    </location>
</feature>
<evidence type="ECO:0000256" key="7">
    <source>
        <dbReference type="SAM" id="Phobius"/>
    </source>
</evidence>
<evidence type="ECO:0000256" key="2">
    <source>
        <dbReference type="ARBA" id="ARBA00006434"/>
    </source>
</evidence>
<feature type="transmembrane region" description="Helical" evidence="7">
    <location>
        <begin position="700"/>
        <end position="722"/>
    </location>
</feature>
<feature type="transmembrane region" description="Helical" evidence="7">
    <location>
        <begin position="666"/>
        <end position="688"/>
    </location>
</feature>
<dbReference type="InterPro" id="IPR038377">
    <property type="entry name" value="Na/Glc_symporter_sf"/>
</dbReference>
<evidence type="ECO:0000313" key="9">
    <source>
        <dbReference type="RefSeq" id="XP_012934693.1"/>
    </source>
</evidence>
<keyword evidence="4 7" id="KW-0812">Transmembrane</keyword>
<sequence>MVYSEVQSVLEPYEASLLLLLGFGGLSVCLALLYNFIRRRVFADANNLDRTFDAGGNVSMSLTAVTVAVQLLWPADLLQSSSVAAKYGIAGGFWYSTSVVVNIILFPLLSITFKTRAPGAKTYLQVFQARFGKAAHLVYCVFALLTNLVIISVLLIAGHALFKSLVADISDELILLIFATLFGSYSFVGGLGSTFYVSYANAVVTFIVLCIYVIKFFYQADEADLPFGTIEDVYNKVIVLEGPADNEENNFLTFWSADSMVWAVQGVFVAASVTFCDQASWQSRIAAKPMQGVLGFFFATFIWFAIPATLGTTSGIVYLAYSSGGNNTLALSDDDINAGLVTPYIAQAALGRGGGIMILIMFTMLMMATGSGEVMGVSSIIVYDICRIYIYPFKKNLKDGHCILCDQTKKGENHNTEEGKPYIVNDHQHNVGHQEHEQYCTCPSVVDCADCQADNDRAQQASHSSTLTPQVHRCPVHGQYRMYQDMLVRLKSWVMLWVTILVVPWGLVVVRSGIDLNWIFMTGCIITIQAFPGVVLAIVWVKTTGVALVIGGLVGLVSGVITCLARASTLEGGLSDFLLNTSEGYSVMAGSCVTFFVSLVLDVVISFCTHRIKSETDADQEWQKLRDIDNPLSPWREIYKEEFPHLNSQQRPSFKQLDSCFRKAKLTAIIGTVGCLLLFVIIIPGAMASLHVLTSSEFKAFLMILQIWTFVMACIVIVLVPVEEIWTIVKQMRKRTLF</sequence>
<evidence type="ECO:0000256" key="6">
    <source>
        <dbReference type="ARBA" id="ARBA00023136"/>
    </source>
</evidence>
<dbReference type="GeneID" id="101856080"/>
<gene>
    <name evidence="9" type="primary">LOC101856080</name>
</gene>
<comment type="subcellular location">
    <subcellularLocation>
        <location evidence="1">Membrane</location>
        <topology evidence="1">Multi-pass membrane protein</topology>
    </subcellularLocation>
</comment>
<feature type="transmembrane region" description="Helical" evidence="7">
    <location>
        <begin position="173"/>
        <end position="192"/>
    </location>
</feature>
<feature type="transmembrane region" description="Helical" evidence="7">
    <location>
        <begin position="587"/>
        <end position="608"/>
    </location>
</feature>
<dbReference type="PROSITE" id="PS50283">
    <property type="entry name" value="NA_SOLUT_SYMP_3"/>
    <property type="match status" value="1"/>
</dbReference>
<feature type="transmembrane region" description="Helical" evidence="7">
    <location>
        <begin position="490"/>
        <end position="510"/>
    </location>
</feature>
<dbReference type="PANTHER" id="PTHR46154">
    <property type="match status" value="1"/>
</dbReference>
<feature type="transmembrane region" description="Helical" evidence="7">
    <location>
        <begin position="260"/>
        <end position="281"/>
    </location>
</feature>
<feature type="transmembrane region" description="Helical" evidence="7">
    <location>
        <begin position="15"/>
        <end position="34"/>
    </location>
</feature>
<proteinExistence type="inferred from homology"/>
<evidence type="ECO:0000256" key="5">
    <source>
        <dbReference type="ARBA" id="ARBA00022989"/>
    </source>
</evidence>
<feature type="transmembrane region" description="Helical" evidence="7">
    <location>
        <begin position="546"/>
        <end position="567"/>
    </location>
</feature>
<feature type="transmembrane region" description="Helical" evidence="7">
    <location>
        <begin position="199"/>
        <end position="218"/>
    </location>
</feature>
<evidence type="ECO:0000313" key="8">
    <source>
        <dbReference type="Proteomes" id="UP000694888"/>
    </source>
</evidence>
<keyword evidence="6 7" id="KW-0472">Membrane</keyword>
<name>A0ABM0ZUF5_APLCA</name>
<dbReference type="InterPro" id="IPR031155">
    <property type="entry name" value="DUR"/>
</dbReference>
<evidence type="ECO:0000256" key="3">
    <source>
        <dbReference type="ARBA" id="ARBA00022448"/>
    </source>
</evidence>
<dbReference type="PANTHER" id="PTHR46154:SF4">
    <property type="entry name" value="UREA ACTIVE TRANSPORTER"/>
    <property type="match status" value="1"/>
</dbReference>
<dbReference type="InterPro" id="IPR001734">
    <property type="entry name" value="Na/solute_symporter"/>
</dbReference>
<dbReference type="RefSeq" id="XP_012934693.1">
    <property type="nucleotide sequence ID" value="XM_013079239.2"/>
</dbReference>
<accession>A0ABM0ZUF5</accession>
<protein>
    <submittedName>
        <fullName evidence="9">Uncharacterized protein LOC101856080</fullName>
    </submittedName>
</protein>
<comment type="similarity">
    <text evidence="2">Belongs to the sodium:solute symporter (SSF) (TC 2.A.21) family.</text>
</comment>
<feature type="transmembrane region" description="Helical" evidence="7">
    <location>
        <begin position="54"/>
        <end position="73"/>
    </location>
</feature>
<feature type="transmembrane region" description="Helical" evidence="7">
    <location>
        <begin position="93"/>
        <end position="113"/>
    </location>
</feature>
<feature type="transmembrane region" description="Helical" evidence="7">
    <location>
        <begin position="516"/>
        <end position="539"/>
    </location>
</feature>
<reference evidence="9" key="1">
    <citation type="submission" date="2025-08" db="UniProtKB">
        <authorList>
            <consortium name="RefSeq"/>
        </authorList>
    </citation>
    <scope>IDENTIFICATION</scope>
</reference>
<feature type="transmembrane region" description="Helical" evidence="7">
    <location>
        <begin position="293"/>
        <end position="321"/>
    </location>
</feature>
<keyword evidence="8" id="KW-1185">Reference proteome</keyword>
<evidence type="ECO:0000256" key="4">
    <source>
        <dbReference type="ARBA" id="ARBA00022692"/>
    </source>
</evidence>
<organism evidence="8 9">
    <name type="scientific">Aplysia californica</name>
    <name type="common">California sea hare</name>
    <dbReference type="NCBI Taxonomy" id="6500"/>
    <lineage>
        <taxon>Eukaryota</taxon>
        <taxon>Metazoa</taxon>
        <taxon>Spiralia</taxon>
        <taxon>Lophotrochozoa</taxon>
        <taxon>Mollusca</taxon>
        <taxon>Gastropoda</taxon>
        <taxon>Heterobranchia</taxon>
        <taxon>Euthyneura</taxon>
        <taxon>Tectipleura</taxon>
        <taxon>Aplysiida</taxon>
        <taxon>Aplysioidea</taxon>
        <taxon>Aplysiidae</taxon>
        <taxon>Aplysia</taxon>
    </lineage>
</organism>